<sequence length="100" mass="11580">MASQKHESDIHRHEVPDNRMRSSSSSSSTPRIEIPLKTRRLSEHLSTTIERQKTRSEQRNNAYIQLKHIAQRRLNVVAELVTLDEQYEATLAKLLLPGNH</sequence>
<dbReference type="AlphaFoldDB" id="A0A815AZ39"/>
<feature type="compositionally biased region" description="Basic and acidic residues" evidence="1">
    <location>
        <begin position="1"/>
        <end position="20"/>
    </location>
</feature>
<dbReference type="OrthoDB" id="10015451at2759"/>
<accession>A0A815AZ39</accession>
<reference evidence="2" key="1">
    <citation type="submission" date="2021-02" db="EMBL/GenBank/DDBJ databases">
        <authorList>
            <person name="Nowell W R."/>
        </authorList>
    </citation>
    <scope>NUCLEOTIDE SEQUENCE</scope>
</reference>
<gene>
    <name evidence="2" type="ORF">RFH988_LOCUS27876</name>
</gene>
<evidence type="ECO:0000313" key="3">
    <source>
        <dbReference type="Proteomes" id="UP000663882"/>
    </source>
</evidence>
<name>A0A815AZ39_9BILA</name>
<feature type="region of interest" description="Disordered" evidence="1">
    <location>
        <begin position="1"/>
        <end position="34"/>
    </location>
</feature>
<dbReference type="EMBL" id="CAJNOO010002404">
    <property type="protein sequence ID" value="CAF1264872.1"/>
    <property type="molecule type" value="Genomic_DNA"/>
</dbReference>
<comment type="caution">
    <text evidence="2">The sequence shown here is derived from an EMBL/GenBank/DDBJ whole genome shotgun (WGS) entry which is preliminary data.</text>
</comment>
<proteinExistence type="predicted"/>
<evidence type="ECO:0000256" key="1">
    <source>
        <dbReference type="SAM" id="MobiDB-lite"/>
    </source>
</evidence>
<evidence type="ECO:0000313" key="2">
    <source>
        <dbReference type="EMBL" id="CAF1264872.1"/>
    </source>
</evidence>
<dbReference type="Proteomes" id="UP000663882">
    <property type="component" value="Unassembled WGS sequence"/>
</dbReference>
<protein>
    <submittedName>
        <fullName evidence="2">Uncharacterized protein</fullName>
    </submittedName>
</protein>
<organism evidence="2 3">
    <name type="scientific">Rotaria sordida</name>
    <dbReference type="NCBI Taxonomy" id="392033"/>
    <lineage>
        <taxon>Eukaryota</taxon>
        <taxon>Metazoa</taxon>
        <taxon>Spiralia</taxon>
        <taxon>Gnathifera</taxon>
        <taxon>Rotifera</taxon>
        <taxon>Eurotatoria</taxon>
        <taxon>Bdelloidea</taxon>
        <taxon>Philodinida</taxon>
        <taxon>Philodinidae</taxon>
        <taxon>Rotaria</taxon>
    </lineage>
</organism>